<organism evidence="4 5">
    <name type="scientific">Actinosynnema mirum (strain ATCC 29888 / DSM 43827 / JCM 3225 / NBRC 14064 / NCIMB 13271 / NRRL B-12336 / IMRU 3971 / 101)</name>
    <dbReference type="NCBI Taxonomy" id="446462"/>
    <lineage>
        <taxon>Bacteria</taxon>
        <taxon>Bacillati</taxon>
        <taxon>Actinomycetota</taxon>
        <taxon>Actinomycetes</taxon>
        <taxon>Pseudonocardiales</taxon>
        <taxon>Pseudonocardiaceae</taxon>
        <taxon>Actinosynnema</taxon>
    </lineage>
</organism>
<evidence type="ECO:0000256" key="2">
    <source>
        <dbReference type="SAM" id="SignalP"/>
    </source>
</evidence>
<feature type="chain" id="PRO_5038434860" evidence="2">
    <location>
        <begin position="37"/>
        <end position="356"/>
    </location>
</feature>
<dbReference type="PROSITE" id="PS50983">
    <property type="entry name" value="FE_B12_PBP"/>
    <property type="match status" value="1"/>
</dbReference>
<feature type="signal peptide" evidence="2">
    <location>
        <begin position="1"/>
        <end position="36"/>
    </location>
</feature>
<evidence type="ECO:0000256" key="1">
    <source>
        <dbReference type="ARBA" id="ARBA00008814"/>
    </source>
</evidence>
<feature type="domain" description="Fe/B12 periplasmic-binding" evidence="3">
    <location>
        <begin position="70"/>
        <end position="356"/>
    </location>
</feature>
<dbReference type="eggNOG" id="COG0614">
    <property type="taxonomic scope" value="Bacteria"/>
</dbReference>
<keyword evidence="5" id="KW-1185">Reference proteome</keyword>
<dbReference type="RefSeq" id="WP_015801530.1">
    <property type="nucleotide sequence ID" value="NC_013093.1"/>
</dbReference>
<dbReference type="Proteomes" id="UP000002213">
    <property type="component" value="Chromosome"/>
</dbReference>
<dbReference type="STRING" id="446462.Amir_2706"/>
<sequence>MRPARPATPPRPTTRRLKPLRSTALLVALAAATATACSSAPAQDAPAAADTAVTLDNCGRKITVAEPPKRAVALNQGSAEIMYALGLQDRMVGTATWTDPVLPEYAAANEKVPRLADNAPSFERVLEAEPDFVAASFESVLGTGGVATRDQFEQLGVPTYLSPTDCGAKDNSGDGDGVRTTPLTMDDVYGEIRDLAKVFGVAQRGDDLVASLQQRMSAATDGLKAEGVDLMFWFANSEAPYMGGCCGAPGVVVKALGAGNSFQDTREEWPQINWEAVAERDPDVLVIGDLTRRSQTAETGAAKIAFLESNPVTAQMTAVKEKRYVLLTGQAMNPTMRTVGAVETVAQALRRFGLGG</sequence>
<name>C6WNX2_ACTMD</name>
<dbReference type="HOGENOM" id="CLU_038034_7_3_11"/>
<dbReference type="InterPro" id="IPR002491">
    <property type="entry name" value="ABC_transptr_periplasmic_BD"/>
</dbReference>
<evidence type="ECO:0000313" key="4">
    <source>
        <dbReference type="EMBL" id="ACU36641.1"/>
    </source>
</evidence>
<dbReference type="AlphaFoldDB" id="C6WNX2"/>
<dbReference type="PANTHER" id="PTHR30535">
    <property type="entry name" value="VITAMIN B12-BINDING PROTEIN"/>
    <property type="match status" value="1"/>
</dbReference>
<gene>
    <name evidence="4" type="ordered locus">Amir_2706</name>
</gene>
<proteinExistence type="inferred from homology"/>
<dbReference type="InterPro" id="IPR050902">
    <property type="entry name" value="ABC_Transporter_SBP"/>
</dbReference>
<dbReference type="SUPFAM" id="SSF53807">
    <property type="entry name" value="Helical backbone' metal receptor"/>
    <property type="match status" value="1"/>
</dbReference>
<dbReference type="Pfam" id="PF01497">
    <property type="entry name" value="Peripla_BP_2"/>
    <property type="match status" value="1"/>
</dbReference>
<comment type="similarity">
    <text evidence="1">Belongs to the bacterial solute-binding protein 8 family.</text>
</comment>
<evidence type="ECO:0000313" key="5">
    <source>
        <dbReference type="Proteomes" id="UP000002213"/>
    </source>
</evidence>
<dbReference type="KEGG" id="ami:Amir_2706"/>
<dbReference type="PANTHER" id="PTHR30535:SF7">
    <property type="entry name" value="IRON(III) DICITRATE-BINDING PROTEIN"/>
    <property type="match status" value="1"/>
</dbReference>
<accession>C6WNX2</accession>
<dbReference type="EMBL" id="CP001630">
    <property type="protein sequence ID" value="ACU36641.1"/>
    <property type="molecule type" value="Genomic_DNA"/>
</dbReference>
<reference evidence="4 5" key="1">
    <citation type="journal article" date="2009" name="Stand. Genomic Sci.">
        <title>Complete genome sequence of Actinosynnema mirum type strain (101).</title>
        <authorList>
            <person name="Land M."/>
            <person name="Lapidus A."/>
            <person name="Mayilraj S."/>
            <person name="Chen F."/>
            <person name="Copeland A."/>
            <person name="Del Rio T.G."/>
            <person name="Nolan M."/>
            <person name="Lucas S."/>
            <person name="Tice H."/>
            <person name="Cheng J.F."/>
            <person name="Chertkov O."/>
            <person name="Bruce D."/>
            <person name="Goodwin L."/>
            <person name="Pitluck S."/>
            <person name="Rohde M."/>
            <person name="Goker M."/>
            <person name="Pati A."/>
            <person name="Ivanova N."/>
            <person name="Mavromatis K."/>
            <person name="Chen A."/>
            <person name="Palaniappan K."/>
            <person name="Hauser L."/>
            <person name="Chang Y.J."/>
            <person name="Jeffries C.C."/>
            <person name="Brettin T."/>
            <person name="Detter J.C."/>
            <person name="Han C."/>
            <person name="Chain P."/>
            <person name="Tindall B.J."/>
            <person name="Bristow J."/>
            <person name="Eisen J.A."/>
            <person name="Markowitz V."/>
            <person name="Hugenholtz P."/>
            <person name="Kyrpides N.C."/>
            <person name="Klenk H.P."/>
        </authorList>
    </citation>
    <scope>NUCLEOTIDE SEQUENCE [LARGE SCALE GENOMIC DNA]</scope>
    <source>
        <strain evidence="5">ATCC 29888 / DSM 43827 / JCM 3225 / NBRC 14064 / NCIMB 13271 / NRRL B-12336 / IMRU 3971 / 101</strain>
    </source>
</reference>
<evidence type="ECO:0000259" key="3">
    <source>
        <dbReference type="PROSITE" id="PS50983"/>
    </source>
</evidence>
<keyword evidence="2" id="KW-0732">Signal</keyword>
<dbReference type="Gene3D" id="3.40.50.1980">
    <property type="entry name" value="Nitrogenase molybdenum iron protein domain"/>
    <property type="match status" value="2"/>
</dbReference>
<protein>
    <submittedName>
        <fullName evidence="4">Periplasmic binding protein</fullName>
    </submittedName>
</protein>